<evidence type="ECO:0000256" key="1">
    <source>
        <dbReference type="ARBA" id="ARBA00004141"/>
    </source>
</evidence>
<dbReference type="EMBL" id="CP112932">
    <property type="protein sequence ID" value="WPY00581.1"/>
    <property type="molecule type" value="Genomic_DNA"/>
</dbReference>
<evidence type="ECO:0000313" key="6">
    <source>
        <dbReference type="EMBL" id="WPY00581.1"/>
    </source>
</evidence>
<feature type="transmembrane region" description="Helical" evidence="5">
    <location>
        <begin position="14"/>
        <end position="32"/>
    </location>
</feature>
<evidence type="ECO:0000256" key="3">
    <source>
        <dbReference type="ARBA" id="ARBA00022989"/>
    </source>
</evidence>
<keyword evidence="4 5" id="KW-0472">Membrane</keyword>
<feature type="transmembrane region" description="Helical" evidence="5">
    <location>
        <begin position="44"/>
        <end position="64"/>
    </location>
</feature>
<dbReference type="Gene3D" id="1.20.1280.290">
    <property type="match status" value="1"/>
</dbReference>
<dbReference type="Pfam" id="PF04193">
    <property type="entry name" value="PQ-loop"/>
    <property type="match status" value="1"/>
</dbReference>
<evidence type="ECO:0000313" key="7">
    <source>
        <dbReference type="Proteomes" id="UP001326613"/>
    </source>
</evidence>
<dbReference type="InterPro" id="IPR006603">
    <property type="entry name" value="PQ-loop_rpt"/>
</dbReference>
<gene>
    <name evidence="6" type="ORF">Trichorick_00462</name>
</gene>
<dbReference type="NCBIfam" id="NF037968">
    <property type="entry name" value="SemiSWEET_2"/>
    <property type="match status" value="1"/>
</dbReference>
<evidence type="ECO:0000256" key="2">
    <source>
        <dbReference type="ARBA" id="ARBA00022692"/>
    </source>
</evidence>
<feature type="transmembrane region" description="Helical" evidence="5">
    <location>
        <begin position="70"/>
        <end position="91"/>
    </location>
</feature>
<keyword evidence="7" id="KW-1185">Reference proteome</keyword>
<dbReference type="InterPro" id="IPR047662">
    <property type="entry name" value="SemiSWEET"/>
</dbReference>
<keyword evidence="2 5" id="KW-0812">Transmembrane</keyword>
<accession>A0ABZ0UST5</accession>
<dbReference type="Proteomes" id="UP001326613">
    <property type="component" value="Chromosome"/>
</dbReference>
<keyword evidence="3 5" id="KW-1133">Transmembrane helix</keyword>
<comment type="subcellular location">
    <subcellularLocation>
        <location evidence="1">Membrane</location>
        <topology evidence="1">Multi-pass membrane protein</topology>
    </subcellularLocation>
</comment>
<sequence length="92" mass="10694">MTLILEYILIYQEFLGFTAAALGTISFVPQVIKIWKSRSVKDISFTMYIIYWISLILWLSYAIIIKSIPLIAAELSTLILVSMILIMKYLWK</sequence>
<protein>
    <submittedName>
        <fullName evidence="6">PQ loop repeat protein</fullName>
    </submittedName>
</protein>
<name>A0ABZ0UST5_9RICK</name>
<proteinExistence type="predicted"/>
<organism evidence="6 7">
    <name type="scientific">Candidatus Trichorickettsia mobilis</name>
    <dbReference type="NCBI Taxonomy" id="1346319"/>
    <lineage>
        <taxon>Bacteria</taxon>
        <taxon>Pseudomonadati</taxon>
        <taxon>Pseudomonadota</taxon>
        <taxon>Alphaproteobacteria</taxon>
        <taxon>Rickettsiales</taxon>
        <taxon>Rickettsiaceae</taxon>
        <taxon>Rickettsieae</taxon>
        <taxon>Candidatus Trichorickettsia</taxon>
    </lineage>
</organism>
<reference evidence="6 7" key="1">
    <citation type="submission" date="2022-10" db="EMBL/GenBank/DDBJ databases">
        <title>Host association and intracellularity evolved multiple times independently in the Rickettsiales.</title>
        <authorList>
            <person name="Castelli M."/>
            <person name="Nardi T."/>
            <person name="Gammuto L."/>
            <person name="Bellinzona G."/>
            <person name="Sabaneyeva E."/>
            <person name="Potekhin A."/>
            <person name="Serra V."/>
            <person name="Petroni G."/>
            <person name="Sassera D."/>
        </authorList>
    </citation>
    <scope>NUCLEOTIDE SEQUENCE [LARGE SCALE GENOMIC DNA]</scope>
    <source>
        <strain evidence="6 7">Kr 154-4</strain>
    </source>
</reference>
<dbReference type="RefSeq" id="WP_323738637.1">
    <property type="nucleotide sequence ID" value="NZ_CP112932.1"/>
</dbReference>
<evidence type="ECO:0000256" key="4">
    <source>
        <dbReference type="ARBA" id="ARBA00023136"/>
    </source>
</evidence>
<evidence type="ECO:0000256" key="5">
    <source>
        <dbReference type="SAM" id="Phobius"/>
    </source>
</evidence>